<feature type="binding site" evidence="4">
    <location>
        <position position="329"/>
    </location>
    <ligand>
        <name>S-adenosyl-L-methionine</name>
        <dbReference type="ChEBI" id="CHEBI:59789"/>
    </ligand>
</feature>
<dbReference type="PROSITE" id="PS01231">
    <property type="entry name" value="TRMA_2"/>
    <property type="match status" value="1"/>
</dbReference>
<dbReference type="PROSITE" id="PS50926">
    <property type="entry name" value="TRAM"/>
    <property type="match status" value="1"/>
</dbReference>
<dbReference type="InterPro" id="IPR030391">
    <property type="entry name" value="MeTrfase_TrmA_CS"/>
</dbReference>
<reference evidence="7 8" key="1">
    <citation type="submission" date="2021-12" db="EMBL/GenBank/DDBJ databases">
        <title>Genome sequencing of bacteria with rrn-lacking chromosome and rrn-plasmid.</title>
        <authorList>
            <person name="Anda M."/>
            <person name="Iwasaki W."/>
        </authorList>
    </citation>
    <scope>NUCLEOTIDE SEQUENCE [LARGE SCALE GENOMIC DNA]</scope>
    <source>
        <strain evidence="7 8">DSM 100852</strain>
    </source>
</reference>
<evidence type="ECO:0000256" key="3">
    <source>
        <dbReference type="ARBA" id="ARBA00022691"/>
    </source>
</evidence>
<dbReference type="EMBL" id="AP025314">
    <property type="protein sequence ID" value="BDD10913.1"/>
    <property type="molecule type" value="Genomic_DNA"/>
</dbReference>
<keyword evidence="8" id="KW-1185">Reference proteome</keyword>
<dbReference type="PROSITE" id="PS01230">
    <property type="entry name" value="TRMA_1"/>
    <property type="match status" value="1"/>
</dbReference>
<dbReference type="Pfam" id="PF01938">
    <property type="entry name" value="TRAM"/>
    <property type="match status" value="1"/>
</dbReference>
<dbReference type="PANTHER" id="PTHR11061:SF30">
    <property type="entry name" value="TRNA (URACIL(54)-C(5))-METHYLTRANSFERASE"/>
    <property type="match status" value="1"/>
</dbReference>
<evidence type="ECO:0000256" key="2">
    <source>
        <dbReference type="ARBA" id="ARBA00022679"/>
    </source>
</evidence>
<comment type="similarity">
    <text evidence="4">Belongs to the class I-like SAM-binding methyltransferase superfamily. RNA M5U methyltransferase family.</text>
</comment>
<dbReference type="NCBIfam" id="TIGR00479">
    <property type="entry name" value="rumA"/>
    <property type="match status" value="1"/>
</dbReference>
<organism evidence="7 8">
    <name type="scientific">Fulvitalea axinellae</name>
    <dbReference type="NCBI Taxonomy" id="1182444"/>
    <lineage>
        <taxon>Bacteria</taxon>
        <taxon>Pseudomonadati</taxon>
        <taxon>Bacteroidota</taxon>
        <taxon>Cytophagia</taxon>
        <taxon>Cytophagales</taxon>
        <taxon>Persicobacteraceae</taxon>
        <taxon>Fulvitalea</taxon>
    </lineage>
</organism>
<dbReference type="InterPro" id="IPR029063">
    <property type="entry name" value="SAM-dependent_MTases_sf"/>
</dbReference>
<dbReference type="RefSeq" id="WP_338392439.1">
    <property type="nucleotide sequence ID" value="NZ_AP025314.1"/>
</dbReference>
<feature type="active site" description="Nucleophile" evidence="4">
    <location>
        <position position="427"/>
    </location>
</feature>
<feature type="binding site" evidence="4">
    <location>
        <position position="350"/>
    </location>
    <ligand>
        <name>S-adenosyl-L-methionine</name>
        <dbReference type="ChEBI" id="CHEBI:59789"/>
    </ligand>
</feature>
<feature type="domain" description="TRAM" evidence="6">
    <location>
        <begin position="1"/>
        <end position="61"/>
    </location>
</feature>
<dbReference type="Gene3D" id="3.40.50.150">
    <property type="entry name" value="Vaccinia Virus protein VP39"/>
    <property type="match status" value="1"/>
</dbReference>
<dbReference type="SUPFAM" id="SSF53335">
    <property type="entry name" value="S-adenosyl-L-methionine-dependent methyltransferases"/>
    <property type="match status" value="1"/>
</dbReference>
<evidence type="ECO:0000313" key="8">
    <source>
        <dbReference type="Proteomes" id="UP001348817"/>
    </source>
</evidence>
<gene>
    <name evidence="7" type="ORF">FUAX_33450</name>
</gene>
<dbReference type="InterPro" id="IPR012340">
    <property type="entry name" value="NA-bd_OB-fold"/>
</dbReference>
<feature type="active site" evidence="5">
    <location>
        <position position="427"/>
    </location>
</feature>
<sequence>MARKKNFVIENLTIERVAAEGKCVAHHEDKVIFVEKTVPGDVVDVRVKRNKKSYMEAFPIKFHKESEYRSEPFCSHFGLCGGCKWQNLEYDRQLKWKRQQVVDNFERIGKLEFPEVSPIIGSEATKYYRNKLEFTFANKRWLTTEELNASNGEQLEARGLGFHIPGQYNKVINVDHCYLQPDPSNDIRLKLVEFCRNENIPFYDFRETNGWLRTVVIRTANTGDLMVILLVAGDDEPMMTKVMEFLKSEFPQITSLNYIVNKKGNDSYYDQDVILYHGESFIRETMEDLTYRVGPKSFYQTNSEQAYTLYKVTRDFAKLKGDELVYDLYTGTGTIANFVAKRAKKVVGIEYVPEAIEDAKVNSEINGIKNTRFYAGDMKHLLTDQLVAKHGGTPDVVITDPPRAGMDPKVINMLLKMASPRIVYVSCNPATQARDLALLAEKYEVKAVQPVDMFPHTHHVENVVLLELKK</sequence>
<dbReference type="GO" id="GO:0070041">
    <property type="term" value="F:rRNA (uridine-C5-)-methyltransferase activity"/>
    <property type="evidence" value="ECO:0007669"/>
    <property type="project" value="TreeGrafter"/>
</dbReference>
<dbReference type="FunFam" id="3.40.50.150:FF:000009">
    <property type="entry name" value="23S rRNA (Uracil(1939)-C(5))-methyltransferase RlmD"/>
    <property type="match status" value="1"/>
</dbReference>
<dbReference type="PANTHER" id="PTHR11061">
    <property type="entry name" value="RNA M5U METHYLTRANSFERASE"/>
    <property type="match status" value="1"/>
</dbReference>
<evidence type="ECO:0000256" key="5">
    <source>
        <dbReference type="PROSITE-ProRule" id="PRU10015"/>
    </source>
</evidence>
<evidence type="ECO:0000313" key="7">
    <source>
        <dbReference type="EMBL" id="BDD10913.1"/>
    </source>
</evidence>
<dbReference type="Proteomes" id="UP001348817">
    <property type="component" value="Chromosome"/>
</dbReference>
<accession>A0AAU9D4K0</accession>
<dbReference type="KEGG" id="fax:FUAX_33450"/>
<dbReference type="InterPro" id="IPR010280">
    <property type="entry name" value="U5_MeTrfase_fam"/>
</dbReference>
<dbReference type="Gene3D" id="2.40.50.140">
    <property type="entry name" value="Nucleic acid-binding proteins"/>
    <property type="match status" value="1"/>
</dbReference>
<dbReference type="InterPro" id="IPR030390">
    <property type="entry name" value="MeTrfase_TrmA_AS"/>
</dbReference>
<evidence type="ECO:0000256" key="1">
    <source>
        <dbReference type="ARBA" id="ARBA00022603"/>
    </source>
</evidence>
<feature type="binding site" evidence="4">
    <location>
        <position position="400"/>
    </location>
    <ligand>
        <name>S-adenosyl-L-methionine</name>
        <dbReference type="ChEBI" id="CHEBI:59789"/>
    </ligand>
</feature>
<protein>
    <submittedName>
        <fullName evidence="7">23S rRNA (Uracil-5-)-methyltransferase RumA</fullName>
    </submittedName>
</protein>
<dbReference type="AlphaFoldDB" id="A0AAU9D4K0"/>
<proteinExistence type="inferred from homology"/>
<name>A0AAU9D4K0_9BACT</name>
<keyword evidence="1 4" id="KW-0489">Methyltransferase</keyword>
<keyword evidence="3 4" id="KW-0949">S-adenosyl-L-methionine</keyword>
<dbReference type="Pfam" id="PF05958">
    <property type="entry name" value="tRNA_U5-meth_tr"/>
    <property type="match status" value="1"/>
</dbReference>
<dbReference type="InterPro" id="IPR002792">
    <property type="entry name" value="TRAM_dom"/>
</dbReference>
<keyword evidence="2 4" id="KW-0808">Transferase</keyword>
<feature type="binding site" evidence="4">
    <location>
        <position position="300"/>
    </location>
    <ligand>
        <name>S-adenosyl-L-methionine</name>
        <dbReference type="ChEBI" id="CHEBI:59789"/>
    </ligand>
</feature>
<evidence type="ECO:0000256" key="4">
    <source>
        <dbReference type="PROSITE-ProRule" id="PRU01024"/>
    </source>
</evidence>
<dbReference type="CDD" id="cd02440">
    <property type="entry name" value="AdoMet_MTases"/>
    <property type="match status" value="1"/>
</dbReference>
<dbReference type="GO" id="GO:0070475">
    <property type="term" value="P:rRNA base methylation"/>
    <property type="evidence" value="ECO:0007669"/>
    <property type="project" value="TreeGrafter"/>
</dbReference>
<dbReference type="PROSITE" id="PS51687">
    <property type="entry name" value="SAM_MT_RNA_M5U"/>
    <property type="match status" value="1"/>
</dbReference>
<dbReference type="Gene3D" id="2.40.50.1070">
    <property type="match status" value="1"/>
</dbReference>
<evidence type="ECO:0000259" key="6">
    <source>
        <dbReference type="PROSITE" id="PS50926"/>
    </source>
</evidence>
<dbReference type="SUPFAM" id="SSF50249">
    <property type="entry name" value="Nucleic acid-binding proteins"/>
    <property type="match status" value="1"/>
</dbReference>